<dbReference type="EMBL" id="CP006736">
    <property type="protein sequence ID" value="AHA67623.1"/>
    <property type="molecule type" value="Genomic_DNA"/>
</dbReference>
<organism evidence="1 2">
    <name type="scientific">Shigella dysenteriae 1617</name>
    <dbReference type="NCBI Taxonomy" id="754093"/>
    <lineage>
        <taxon>Bacteria</taxon>
        <taxon>Pseudomonadati</taxon>
        <taxon>Pseudomonadota</taxon>
        <taxon>Gammaproteobacteria</taxon>
        <taxon>Enterobacterales</taxon>
        <taxon>Enterobacteriaceae</taxon>
        <taxon>Shigella</taxon>
    </lineage>
</organism>
<dbReference type="KEGG" id="sdz:Asd1617_04796"/>
<proteinExistence type="predicted"/>
<evidence type="ECO:0000313" key="1">
    <source>
        <dbReference type="EMBL" id="AHA67623.1"/>
    </source>
</evidence>
<protein>
    <submittedName>
        <fullName evidence="1">Transposase</fullName>
    </submittedName>
</protein>
<dbReference type="HOGENOM" id="CLU_3332967_0_0_6"/>
<dbReference type="AlphaFoldDB" id="A0A0A6ZZR7"/>
<evidence type="ECO:0000313" key="2">
    <source>
        <dbReference type="Proteomes" id="UP000031647"/>
    </source>
</evidence>
<dbReference type="Proteomes" id="UP000031647">
    <property type="component" value="Chromosome"/>
</dbReference>
<name>A0A0A6ZZR7_SHIDY</name>
<reference evidence="1 2" key="1">
    <citation type="submission" date="2013-09" db="EMBL/GenBank/DDBJ databases">
        <title>Comparative genomics of Sd1617 to representative strains in evaluating its pathogenesis.</title>
        <authorList>
            <person name="Aksomboon Vongsawan A."/>
            <person name="Kapatral V."/>
            <person name="Vaisvil B."/>
            <person name="Serichantalergs O."/>
            <person name="Hale T.L."/>
            <person name="Mason C.J."/>
        </authorList>
    </citation>
    <scope>NUCLEOTIDE SEQUENCE [LARGE SCALE GENOMIC DNA]</scope>
    <source>
        <strain evidence="1 2">1617</strain>
    </source>
</reference>
<gene>
    <name evidence="1" type="ORF">Asd1617_04796</name>
</gene>
<sequence length="36" mass="3814">MALDAGQLHALWALASTRFYVTWGDAVGNLAHTAGQ</sequence>
<accession>A0A0A6ZZR7</accession>